<protein>
    <submittedName>
        <fullName evidence="2">Uncharacterized protein</fullName>
    </submittedName>
</protein>
<accession>A0ABU2TFQ5</accession>
<name>A0ABU2TFQ5_9ACTN</name>
<reference evidence="2" key="1">
    <citation type="submission" date="2024-05" db="EMBL/GenBank/DDBJ databases">
        <title>30 novel species of actinomycetes from the DSMZ collection.</title>
        <authorList>
            <person name="Nouioui I."/>
        </authorList>
    </citation>
    <scope>NUCLEOTIDE SEQUENCE</scope>
    <source>
        <strain evidence="2">DSM 41527</strain>
    </source>
</reference>
<dbReference type="RefSeq" id="WP_311626758.1">
    <property type="nucleotide sequence ID" value="NZ_JAVRFE010000050.1"/>
</dbReference>
<dbReference type="EMBL" id="JAVRFE010000050">
    <property type="protein sequence ID" value="MDT0459749.1"/>
    <property type="molecule type" value="Genomic_DNA"/>
</dbReference>
<sequence length="352" mass="36952">MMLNGVDLRARQSLAEQIGEDSWEAQLSVGVAARPVAAGHCRVHTEPMRLGSTRVARAFGIDQRCGSGTGDHLDPVGSLLVALGASVADRVVTELSAEGCGPELLEVLPCAEFAADGSVRLSYGIRLDGGVSTGQARRAVAAARARDSAHRTLEEPNDIKAVVQTAQDVHLLSRPGPAGAEEFTAVRRRTARVRWEVGAHVIAEADGVRAESDQPKQLFGADLAPSAQEYVLAALAAEALGFTDPRAAAPGEASASVHASGRIDLRGPYSSSPDAPAGLRNLLVQLLPADPTEAGDTAAGAIRRWLAGGEALRLVRDAHPIEVHLVLDGTPVPVPHTENDRMNDTKEHHRAS</sequence>
<dbReference type="InterPro" id="IPR036102">
    <property type="entry name" value="OsmC/Ohrsf"/>
</dbReference>
<dbReference type="InterPro" id="IPR015946">
    <property type="entry name" value="KH_dom-like_a/b"/>
</dbReference>
<proteinExistence type="predicted"/>
<evidence type="ECO:0000313" key="3">
    <source>
        <dbReference type="Proteomes" id="UP001180551"/>
    </source>
</evidence>
<gene>
    <name evidence="2" type="ORF">RM550_29210</name>
</gene>
<dbReference type="Proteomes" id="UP001180551">
    <property type="component" value="Unassembled WGS sequence"/>
</dbReference>
<organism evidence="2 3">
    <name type="scientific">Streptomyces mooreae</name>
    <dbReference type="NCBI Taxonomy" id="3075523"/>
    <lineage>
        <taxon>Bacteria</taxon>
        <taxon>Bacillati</taxon>
        <taxon>Actinomycetota</taxon>
        <taxon>Actinomycetes</taxon>
        <taxon>Kitasatosporales</taxon>
        <taxon>Streptomycetaceae</taxon>
        <taxon>Streptomyces</taxon>
    </lineage>
</organism>
<dbReference type="Gene3D" id="3.30.300.20">
    <property type="match status" value="2"/>
</dbReference>
<dbReference type="SUPFAM" id="SSF82784">
    <property type="entry name" value="OsmC-like"/>
    <property type="match status" value="2"/>
</dbReference>
<keyword evidence="3" id="KW-1185">Reference proteome</keyword>
<comment type="caution">
    <text evidence="2">The sequence shown here is derived from an EMBL/GenBank/DDBJ whole genome shotgun (WGS) entry which is preliminary data.</text>
</comment>
<feature type="region of interest" description="Disordered" evidence="1">
    <location>
        <begin position="331"/>
        <end position="352"/>
    </location>
</feature>
<evidence type="ECO:0000313" key="2">
    <source>
        <dbReference type="EMBL" id="MDT0459749.1"/>
    </source>
</evidence>
<feature type="compositionally biased region" description="Basic and acidic residues" evidence="1">
    <location>
        <begin position="337"/>
        <end position="347"/>
    </location>
</feature>
<evidence type="ECO:0000256" key="1">
    <source>
        <dbReference type="SAM" id="MobiDB-lite"/>
    </source>
</evidence>